<evidence type="ECO:0000256" key="3">
    <source>
        <dbReference type="ARBA" id="ARBA00022676"/>
    </source>
</evidence>
<dbReference type="Gene3D" id="3.90.550.10">
    <property type="entry name" value="Spore Coat Polysaccharide Biosynthesis Protein SpsA, Chain A"/>
    <property type="match status" value="1"/>
</dbReference>
<protein>
    <submittedName>
        <fullName evidence="6">Glycosyl transferase</fullName>
    </submittedName>
</protein>
<reference evidence="7" key="1">
    <citation type="submission" date="2016-12" db="EMBL/GenBank/DDBJ databases">
        <authorList>
            <person name="Meng X."/>
        </authorList>
    </citation>
    <scope>NUCLEOTIDE SEQUENCE [LARGE SCALE GENOMIC DNA]</scope>
    <source>
        <strain evidence="7">DSM 20732</strain>
    </source>
</reference>
<comment type="pathway">
    <text evidence="1">Cell wall biogenesis; cell wall polysaccharide biosynthesis.</text>
</comment>
<dbReference type="Pfam" id="PF00535">
    <property type="entry name" value="Glycos_transf_2"/>
    <property type="match status" value="1"/>
</dbReference>
<comment type="similarity">
    <text evidence="2">Belongs to the glycosyltransferase 2 family.</text>
</comment>
<dbReference type="EMBL" id="MQVS01000004">
    <property type="protein sequence ID" value="OKL51844.1"/>
    <property type="molecule type" value="Genomic_DNA"/>
</dbReference>
<organism evidence="6 7">
    <name type="scientific">Buchananella hordeovulneris</name>
    <dbReference type="NCBI Taxonomy" id="52770"/>
    <lineage>
        <taxon>Bacteria</taxon>
        <taxon>Bacillati</taxon>
        <taxon>Actinomycetota</taxon>
        <taxon>Actinomycetes</taxon>
        <taxon>Actinomycetales</taxon>
        <taxon>Actinomycetaceae</taxon>
        <taxon>Buchananella</taxon>
    </lineage>
</organism>
<feature type="domain" description="Glycosyltransferase 2-like" evidence="5">
    <location>
        <begin position="6"/>
        <end position="106"/>
    </location>
</feature>
<dbReference type="PANTHER" id="PTHR43179">
    <property type="entry name" value="RHAMNOSYLTRANSFERASE WBBL"/>
    <property type="match status" value="1"/>
</dbReference>
<dbReference type="InterPro" id="IPR029044">
    <property type="entry name" value="Nucleotide-diphossugar_trans"/>
</dbReference>
<comment type="caution">
    <text evidence="6">The sequence shown here is derived from an EMBL/GenBank/DDBJ whole genome shotgun (WGS) entry which is preliminary data.</text>
</comment>
<evidence type="ECO:0000313" key="6">
    <source>
        <dbReference type="EMBL" id="OKL51844.1"/>
    </source>
</evidence>
<dbReference type="PANTHER" id="PTHR43179:SF12">
    <property type="entry name" value="GALACTOFURANOSYLTRANSFERASE GLFT2"/>
    <property type="match status" value="1"/>
</dbReference>
<evidence type="ECO:0000259" key="5">
    <source>
        <dbReference type="Pfam" id="PF00535"/>
    </source>
</evidence>
<accession>A0A1Q5PW52</accession>
<sequence length="295" mass="32589">MKVAAVVVTFNRCALLQRVLDALEAQERALDHLYVIDNASTDDTASVLATRPWQVPTTVLTASVNTGGAGGFTKGIEAAYAGGADLIWLMDDDTLPHPSALGELLDGYAGATQLRGAAPSFACSQVLWTDGSLCEMNTPETTWDWPRPLVAGKNWFDVKSCSFVSCLVSREAVAAVGLPYREYFIWYDDSEYTQRLSRWRPGIFVPSSQVDHLLPQNRGVNWGDVNEKTIWKFEYGIRNQISAAWALRRPHLVAELVENIVGQMRGAGVPRHLKLRLAKAAAKGLFFHPAKRFPQ</sequence>
<dbReference type="OrthoDB" id="7665907at2"/>
<proteinExistence type="inferred from homology"/>
<evidence type="ECO:0000256" key="4">
    <source>
        <dbReference type="ARBA" id="ARBA00022679"/>
    </source>
</evidence>
<gene>
    <name evidence="6" type="ORF">BSZ40_04980</name>
</gene>
<dbReference type="RefSeq" id="WP_073823928.1">
    <property type="nucleotide sequence ID" value="NZ_JAUNKL010000002.1"/>
</dbReference>
<dbReference type="GO" id="GO:0016757">
    <property type="term" value="F:glycosyltransferase activity"/>
    <property type="evidence" value="ECO:0007669"/>
    <property type="project" value="UniProtKB-KW"/>
</dbReference>
<dbReference type="CDD" id="cd04185">
    <property type="entry name" value="GT_2_like_b"/>
    <property type="match status" value="1"/>
</dbReference>
<dbReference type="SUPFAM" id="SSF53448">
    <property type="entry name" value="Nucleotide-diphospho-sugar transferases"/>
    <property type="match status" value="1"/>
</dbReference>
<dbReference type="InterPro" id="IPR001173">
    <property type="entry name" value="Glyco_trans_2-like"/>
</dbReference>
<keyword evidence="4 6" id="KW-0808">Transferase</keyword>
<dbReference type="FunCoup" id="A0A1Q5PW52">
    <property type="interactions" value="2"/>
</dbReference>
<keyword evidence="7" id="KW-1185">Reference proteome</keyword>
<evidence type="ECO:0000256" key="2">
    <source>
        <dbReference type="ARBA" id="ARBA00006739"/>
    </source>
</evidence>
<dbReference type="Proteomes" id="UP000185612">
    <property type="component" value="Unassembled WGS sequence"/>
</dbReference>
<evidence type="ECO:0000256" key="1">
    <source>
        <dbReference type="ARBA" id="ARBA00004776"/>
    </source>
</evidence>
<name>A0A1Q5PW52_9ACTO</name>
<evidence type="ECO:0000313" key="7">
    <source>
        <dbReference type="Proteomes" id="UP000185612"/>
    </source>
</evidence>
<dbReference type="STRING" id="52770.BSZ40_04980"/>
<keyword evidence="3" id="KW-0328">Glycosyltransferase</keyword>
<dbReference type="AlphaFoldDB" id="A0A1Q5PW52"/>